<evidence type="ECO:0000313" key="2">
    <source>
        <dbReference type="Proteomes" id="UP000564885"/>
    </source>
</evidence>
<dbReference type="EMBL" id="JABEPP010000005">
    <property type="protein sequence ID" value="NNM74324.1"/>
    <property type="molecule type" value="Genomic_DNA"/>
</dbReference>
<evidence type="ECO:0000313" key="1">
    <source>
        <dbReference type="EMBL" id="NNM74324.1"/>
    </source>
</evidence>
<protein>
    <submittedName>
        <fullName evidence="1">Uncharacterized protein</fullName>
    </submittedName>
</protein>
<dbReference type="RefSeq" id="WP_171219769.1">
    <property type="nucleotide sequence ID" value="NZ_JABEPP010000005.1"/>
</dbReference>
<gene>
    <name evidence="1" type="ORF">HJG44_18355</name>
</gene>
<keyword evidence="2" id="KW-1185">Reference proteome</keyword>
<proteinExistence type="predicted"/>
<sequence length="82" mass="9295">MARTLCEFRSIEKVGPTRFDIVERCLDLVSGAAHAERATYEMLGERAYRRIAPRGSAVTAHYCAQSALPEPWRTNQVDDLLR</sequence>
<comment type="caution">
    <text evidence="1">The sequence shown here is derived from an EMBL/GenBank/DDBJ whole genome shotgun (WGS) entry which is preliminary data.</text>
</comment>
<organism evidence="1 2">
    <name type="scientific">Enterovirga aerilata</name>
    <dbReference type="NCBI Taxonomy" id="2730920"/>
    <lineage>
        <taxon>Bacteria</taxon>
        <taxon>Pseudomonadati</taxon>
        <taxon>Pseudomonadota</taxon>
        <taxon>Alphaproteobacteria</taxon>
        <taxon>Hyphomicrobiales</taxon>
        <taxon>Methylobacteriaceae</taxon>
        <taxon>Enterovirga</taxon>
    </lineage>
</organism>
<name>A0A849I946_9HYPH</name>
<reference evidence="1 2" key="1">
    <citation type="submission" date="2020-04" db="EMBL/GenBank/DDBJ databases">
        <title>Enterovirga sp. isolate from soil.</title>
        <authorList>
            <person name="Chea S."/>
            <person name="Kim D.-U."/>
        </authorList>
    </citation>
    <scope>NUCLEOTIDE SEQUENCE [LARGE SCALE GENOMIC DNA]</scope>
    <source>
        <strain evidence="1 2">DB1703</strain>
    </source>
</reference>
<dbReference type="AlphaFoldDB" id="A0A849I946"/>
<accession>A0A849I946</accession>
<dbReference type="Proteomes" id="UP000564885">
    <property type="component" value="Unassembled WGS sequence"/>
</dbReference>